<accession>A0A370I5M6</accession>
<dbReference type="InterPro" id="IPR018076">
    <property type="entry name" value="T2SS_GspF_dom"/>
</dbReference>
<proteinExistence type="predicted"/>
<keyword evidence="9" id="KW-1185">Reference proteome</keyword>
<evidence type="ECO:0000256" key="2">
    <source>
        <dbReference type="ARBA" id="ARBA00022475"/>
    </source>
</evidence>
<dbReference type="PANTHER" id="PTHR35007:SF4">
    <property type="entry name" value="CONSERVED TRANSMEMBRANE PROTEIN-RELATED"/>
    <property type="match status" value="1"/>
</dbReference>
<dbReference type="AlphaFoldDB" id="A0A370I5M6"/>
<comment type="caution">
    <text evidence="8">The sequence shown here is derived from an EMBL/GenBank/DDBJ whole genome shotgun (WGS) entry which is preliminary data.</text>
</comment>
<feature type="transmembrane region" description="Helical" evidence="6">
    <location>
        <begin position="238"/>
        <end position="257"/>
    </location>
</feature>
<keyword evidence="3 6" id="KW-0812">Transmembrane</keyword>
<evidence type="ECO:0000256" key="1">
    <source>
        <dbReference type="ARBA" id="ARBA00004651"/>
    </source>
</evidence>
<reference evidence="8 9" key="1">
    <citation type="submission" date="2018-07" db="EMBL/GenBank/DDBJ databases">
        <title>Genomic Encyclopedia of Type Strains, Phase IV (KMG-IV): sequencing the most valuable type-strain genomes for metagenomic binning, comparative biology and taxonomic classification.</title>
        <authorList>
            <person name="Goeker M."/>
        </authorList>
    </citation>
    <scope>NUCLEOTIDE SEQUENCE [LARGE SCALE GENOMIC DNA]</scope>
    <source>
        <strain evidence="8 9">DSM 44290</strain>
    </source>
</reference>
<evidence type="ECO:0000256" key="6">
    <source>
        <dbReference type="SAM" id="Phobius"/>
    </source>
</evidence>
<feature type="transmembrane region" description="Helical" evidence="6">
    <location>
        <begin position="43"/>
        <end position="76"/>
    </location>
</feature>
<evidence type="ECO:0000256" key="5">
    <source>
        <dbReference type="ARBA" id="ARBA00023136"/>
    </source>
</evidence>
<feature type="domain" description="Type II secretion system protein GspF" evidence="7">
    <location>
        <begin position="102"/>
        <end position="216"/>
    </location>
</feature>
<keyword evidence="2" id="KW-1003">Cell membrane</keyword>
<dbReference type="Proteomes" id="UP000254869">
    <property type="component" value="Unassembled WGS sequence"/>
</dbReference>
<sequence>MSAVLFCLALAMIALPARTGRRRFEALFGGPRSTRKPQSAWMVRAALLCALGATAVLGLGALLATAMVGATVGTRLRRGRKEQRRIAQCRALADGLAVVIGELRVGAHPGAAAATAAEESDGTAAHAFAACAARSRLGGRPADGLRDPHAPIATELARIAEAWQLADQHGLALADLLTTARADLLARIRFRDRTRAALAGPRATATILAALPLLGITLGHLMGASPLSILLHPGPGALLLPLGTALACTGILWTDALTRKALI</sequence>
<dbReference type="GO" id="GO:0005886">
    <property type="term" value="C:plasma membrane"/>
    <property type="evidence" value="ECO:0007669"/>
    <property type="project" value="UniProtKB-SubCell"/>
</dbReference>
<dbReference type="RefSeq" id="WP_067997840.1">
    <property type="nucleotide sequence ID" value="NZ_QQBC01000005.1"/>
</dbReference>
<keyword evidence="4 6" id="KW-1133">Transmembrane helix</keyword>
<dbReference type="STRING" id="1210086.GCA_001613105_02985"/>
<comment type="subcellular location">
    <subcellularLocation>
        <location evidence="1">Cell membrane</location>
        <topology evidence="1">Multi-pass membrane protein</topology>
    </subcellularLocation>
</comment>
<evidence type="ECO:0000313" key="8">
    <source>
        <dbReference type="EMBL" id="RDI66022.1"/>
    </source>
</evidence>
<dbReference type="Pfam" id="PF00482">
    <property type="entry name" value="T2SSF"/>
    <property type="match status" value="1"/>
</dbReference>
<name>A0A370I5M6_9NOCA</name>
<dbReference type="PANTHER" id="PTHR35007">
    <property type="entry name" value="INTEGRAL MEMBRANE PROTEIN-RELATED"/>
    <property type="match status" value="1"/>
</dbReference>
<evidence type="ECO:0000313" key="9">
    <source>
        <dbReference type="Proteomes" id="UP000254869"/>
    </source>
</evidence>
<evidence type="ECO:0000256" key="4">
    <source>
        <dbReference type="ARBA" id="ARBA00022989"/>
    </source>
</evidence>
<dbReference type="EMBL" id="QQBC01000005">
    <property type="protein sequence ID" value="RDI66022.1"/>
    <property type="molecule type" value="Genomic_DNA"/>
</dbReference>
<evidence type="ECO:0000256" key="3">
    <source>
        <dbReference type="ARBA" id="ARBA00022692"/>
    </source>
</evidence>
<organism evidence="8 9">
    <name type="scientific">Nocardia pseudobrasiliensis</name>
    <dbReference type="NCBI Taxonomy" id="45979"/>
    <lineage>
        <taxon>Bacteria</taxon>
        <taxon>Bacillati</taxon>
        <taxon>Actinomycetota</taxon>
        <taxon>Actinomycetes</taxon>
        <taxon>Mycobacteriales</taxon>
        <taxon>Nocardiaceae</taxon>
        <taxon>Nocardia</taxon>
    </lineage>
</organism>
<protein>
    <submittedName>
        <fullName evidence="8">Type II secretion system protein F (GspF)</fullName>
    </submittedName>
</protein>
<keyword evidence="5 6" id="KW-0472">Membrane</keyword>
<evidence type="ECO:0000259" key="7">
    <source>
        <dbReference type="Pfam" id="PF00482"/>
    </source>
</evidence>
<gene>
    <name evidence="8" type="ORF">DFR76_105343</name>
</gene>
<feature type="transmembrane region" description="Helical" evidence="6">
    <location>
        <begin position="196"/>
        <end position="218"/>
    </location>
</feature>